<feature type="region of interest" description="Disordered" evidence="1">
    <location>
        <begin position="92"/>
        <end position="132"/>
    </location>
</feature>
<organism evidence="2 3">
    <name type="scientific">Eumeta variegata</name>
    <name type="common">Bagworm moth</name>
    <name type="synonym">Eumeta japonica</name>
    <dbReference type="NCBI Taxonomy" id="151549"/>
    <lineage>
        <taxon>Eukaryota</taxon>
        <taxon>Metazoa</taxon>
        <taxon>Ecdysozoa</taxon>
        <taxon>Arthropoda</taxon>
        <taxon>Hexapoda</taxon>
        <taxon>Insecta</taxon>
        <taxon>Pterygota</taxon>
        <taxon>Neoptera</taxon>
        <taxon>Endopterygota</taxon>
        <taxon>Lepidoptera</taxon>
        <taxon>Glossata</taxon>
        <taxon>Ditrysia</taxon>
        <taxon>Tineoidea</taxon>
        <taxon>Psychidae</taxon>
        <taxon>Oiketicinae</taxon>
        <taxon>Eumeta</taxon>
    </lineage>
</organism>
<evidence type="ECO:0000256" key="1">
    <source>
        <dbReference type="SAM" id="MobiDB-lite"/>
    </source>
</evidence>
<feature type="compositionally biased region" description="Basic and acidic residues" evidence="1">
    <location>
        <begin position="344"/>
        <end position="354"/>
    </location>
</feature>
<dbReference type="AlphaFoldDB" id="A0A4C1TUI0"/>
<evidence type="ECO:0000313" key="2">
    <source>
        <dbReference type="EMBL" id="GBP17446.1"/>
    </source>
</evidence>
<sequence length="354" mass="38774">MFKIVAVFTSAYRKCRPARQTAPRPAPRLRSKTRLYSMALDEAATTPAAAAASEHAGTGGTVSRVPIEPSSVVLPRARQSIAGAAVARRSRGGRAAVARRSRGARRRTLTAATDSLGLPDANQNPKSVSQRRVERITHSNYKGTSLLLLVASFISIERKRLQLLALPARPSKSFNYSTRLTERTRVCPAAGVSLAAAAVRPTQRQRKYFLNPARNRLKLETIVFKYELQLHRTWWSRNDFVLRALSTSLKRGCLQCLTAEGRSLTNCLFEPSTGARGPSPSAPLAASPPAVSLIAGDTFRFETDDSRRGEEIRHRRPHAAARTASGRLPLSTLDAIGNGNQSENRNDDRVRDCI</sequence>
<name>A0A4C1TUI0_EUMVA</name>
<evidence type="ECO:0000313" key="3">
    <source>
        <dbReference type="Proteomes" id="UP000299102"/>
    </source>
</evidence>
<feature type="compositionally biased region" description="Basic and acidic residues" evidence="1">
    <location>
        <begin position="304"/>
        <end position="313"/>
    </location>
</feature>
<feature type="compositionally biased region" description="Low complexity" evidence="1">
    <location>
        <begin position="47"/>
        <end position="56"/>
    </location>
</feature>
<dbReference type="EMBL" id="BGZK01000087">
    <property type="protein sequence ID" value="GBP17446.1"/>
    <property type="molecule type" value="Genomic_DNA"/>
</dbReference>
<proteinExistence type="predicted"/>
<feature type="region of interest" description="Disordered" evidence="1">
    <location>
        <begin position="47"/>
        <end position="66"/>
    </location>
</feature>
<accession>A0A4C1TUI0</accession>
<feature type="compositionally biased region" description="Basic residues" evidence="1">
    <location>
        <begin position="92"/>
        <end position="108"/>
    </location>
</feature>
<gene>
    <name evidence="2" type="ORF">EVAR_8800_1</name>
</gene>
<keyword evidence="3" id="KW-1185">Reference proteome</keyword>
<comment type="caution">
    <text evidence="2">The sequence shown here is derived from an EMBL/GenBank/DDBJ whole genome shotgun (WGS) entry which is preliminary data.</text>
</comment>
<dbReference type="Proteomes" id="UP000299102">
    <property type="component" value="Unassembled WGS sequence"/>
</dbReference>
<feature type="compositionally biased region" description="Polar residues" evidence="1">
    <location>
        <begin position="121"/>
        <end position="130"/>
    </location>
</feature>
<feature type="region of interest" description="Disordered" evidence="1">
    <location>
        <begin position="304"/>
        <end position="354"/>
    </location>
</feature>
<reference evidence="2 3" key="1">
    <citation type="journal article" date="2019" name="Commun. Biol.">
        <title>The bagworm genome reveals a unique fibroin gene that provides high tensile strength.</title>
        <authorList>
            <person name="Kono N."/>
            <person name="Nakamura H."/>
            <person name="Ohtoshi R."/>
            <person name="Tomita M."/>
            <person name="Numata K."/>
            <person name="Arakawa K."/>
        </authorList>
    </citation>
    <scope>NUCLEOTIDE SEQUENCE [LARGE SCALE GENOMIC DNA]</scope>
</reference>
<protein>
    <submittedName>
        <fullName evidence="2">Uncharacterized protein</fullName>
    </submittedName>
</protein>